<evidence type="ECO:0000313" key="4">
    <source>
        <dbReference type="RefSeq" id="XP_022303873.1"/>
    </source>
</evidence>
<dbReference type="AlphaFoldDB" id="A0A8B8BKK7"/>
<dbReference type="InterPro" id="IPR013783">
    <property type="entry name" value="Ig-like_fold"/>
</dbReference>
<name>A0A8B8BKK7_CRAVI</name>
<dbReference type="GeneID" id="111111289"/>
<dbReference type="RefSeq" id="XP_022303873.1">
    <property type="nucleotide sequence ID" value="XM_022448165.1"/>
</dbReference>
<dbReference type="InterPro" id="IPR036179">
    <property type="entry name" value="Ig-like_dom_sf"/>
</dbReference>
<dbReference type="KEGG" id="cvn:111111289"/>
<dbReference type="SUPFAM" id="SSF48726">
    <property type="entry name" value="Immunoglobulin"/>
    <property type="match status" value="1"/>
</dbReference>
<keyword evidence="2" id="KW-1185">Reference proteome</keyword>
<feature type="domain" description="Ig-like" evidence="1">
    <location>
        <begin position="53"/>
        <end position="154"/>
    </location>
</feature>
<dbReference type="InterPro" id="IPR007110">
    <property type="entry name" value="Ig-like_dom"/>
</dbReference>
<protein>
    <submittedName>
        <fullName evidence="3 4">Uncharacterized protein LOC111111289 isoform X1</fullName>
    </submittedName>
</protein>
<accession>A0A8B8BKK7</accession>
<gene>
    <name evidence="3 4" type="primary">LOC111111289</name>
</gene>
<dbReference type="Proteomes" id="UP000694844">
    <property type="component" value="Chromosome 9"/>
</dbReference>
<reference evidence="3 4" key="1">
    <citation type="submission" date="2025-04" db="UniProtKB">
        <authorList>
            <consortium name="RefSeq"/>
        </authorList>
    </citation>
    <scope>IDENTIFICATION</scope>
    <source>
        <tissue evidence="3 4">Whole sample</tissue>
    </source>
</reference>
<dbReference type="RefSeq" id="XP_022303872.1">
    <property type="nucleotide sequence ID" value="XM_022448164.1"/>
</dbReference>
<proteinExistence type="predicted"/>
<evidence type="ECO:0000313" key="3">
    <source>
        <dbReference type="RefSeq" id="XP_022303872.1"/>
    </source>
</evidence>
<dbReference type="PROSITE" id="PS50835">
    <property type="entry name" value="IG_LIKE"/>
    <property type="match status" value="1"/>
</dbReference>
<dbReference type="Gene3D" id="2.60.40.10">
    <property type="entry name" value="Immunoglobulins"/>
    <property type="match status" value="1"/>
</dbReference>
<evidence type="ECO:0000259" key="1">
    <source>
        <dbReference type="PROSITE" id="PS50835"/>
    </source>
</evidence>
<evidence type="ECO:0000313" key="2">
    <source>
        <dbReference type="Proteomes" id="UP000694844"/>
    </source>
</evidence>
<sequence>MKVEIDKHLISFVIIGICLLQGAQAIIMPIAWAFSKTRLKIIHEILDGAHSQIKVAVSSESEFVNEGDDFVAYCNITGLRPYDILRIKVQWLHNGKRISDYCKLLDYDLYSKYSCRLLSPKPGDLIVEQTILNVQLEDAGFLECEVVEAMREYSQIIGKDIEAKQSVPIRIRGCLNCFTLFGASLSGSNILPSISCPLVTNSYYVHRTTLEVSGREPSS</sequence>
<organism evidence="2 3">
    <name type="scientific">Crassostrea virginica</name>
    <name type="common">Eastern oyster</name>
    <dbReference type="NCBI Taxonomy" id="6565"/>
    <lineage>
        <taxon>Eukaryota</taxon>
        <taxon>Metazoa</taxon>
        <taxon>Spiralia</taxon>
        <taxon>Lophotrochozoa</taxon>
        <taxon>Mollusca</taxon>
        <taxon>Bivalvia</taxon>
        <taxon>Autobranchia</taxon>
        <taxon>Pteriomorphia</taxon>
        <taxon>Ostreida</taxon>
        <taxon>Ostreoidea</taxon>
        <taxon>Ostreidae</taxon>
        <taxon>Crassostrea</taxon>
    </lineage>
</organism>